<feature type="region of interest" description="Disordered" evidence="1">
    <location>
        <begin position="1"/>
        <end position="20"/>
    </location>
</feature>
<comment type="caution">
    <text evidence="2">The sequence shown here is derived from an EMBL/GenBank/DDBJ whole genome shotgun (WGS) entry which is preliminary data.</text>
</comment>
<evidence type="ECO:0000313" key="3">
    <source>
        <dbReference type="Proteomes" id="UP001390339"/>
    </source>
</evidence>
<keyword evidence="3" id="KW-1185">Reference proteome</keyword>
<dbReference type="Proteomes" id="UP001390339">
    <property type="component" value="Unassembled WGS sequence"/>
</dbReference>
<evidence type="ECO:0000313" key="2">
    <source>
        <dbReference type="EMBL" id="KAK8855337.1"/>
    </source>
</evidence>
<evidence type="ECO:0000256" key="1">
    <source>
        <dbReference type="SAM" id="MobiDB-lite"/>
    </source>
</evidence>
<gene>
    <name evidence="2" type="ORF">PGQ11_011249</name>
</gene>
<reference evidence="2 3" key="1">
    <citation type="journal article" date="2024" name="IMA Fungus">
        <title>Apiospora arundinis, a panoply of carbohydrate-active enzymes and secondary metabolites.</title>
        <authorList>
            <person name="Sorensen T."/>
            <person name="Petersen C."/>
            <person name="Muurmann A.T."/>
            <person name="Christiansen J.V."/>
            <person name="Brundto M.L."/>
            <person name="Overgaard C.K."/>
            <person name="Boysen A.T."/>
            <person name="Wollenberg R.D."/>
            <person name="Larsen T.O."/>
            <person name="Sorensen J.L."/>
            <person name="Nielsen K.L."/>
            <person name="Sondergaard T.E."/>
        </authorList>
    </citation>
    <scope>NUCLEOTIDE SEQUENCE [LARGE SCALE GENOMIC DNA]</scope>
    <source>
        <strain evidence="2 3">AAU 773</strain>
    </source>
</reference>
<organism evidence="2 3">
    <name type="scientific">Apiospora arundinis</name>
    <dbReference type="NCBI Taxonomy" id="335852"/>
    <lineage>
        <taxon>Eukaryota</taxon>
        <taxon>Fungi</taxon>
        <taxon>Dikarya</taxon>
        <taxon>Ascomycota</taxon>
        <taxon>Pezizomycotina</taxon>
        <taxon>Sordariomycetes</taxon>
        <taxon>Xylariomycetidae</taxon>
        <taxon>Amphisphaeriales</taxon>
        <taxon>Apiosporaceae</taxon>
        <taxon>Apiospora</taxon>
    </lineage>
</organism>
<protein>
    <submittedName>
        <fullName evidence="2">Uncharacterized protein</fullName>
    </submittedName>
</protein>
<accession>A0ABR2HZ24</accession>
<sequence length="220" mass="23568">MATAGRDGPRPVGEGLPRRHLVQATPQPATLTCLWSITTIYLEGRGPVHAQLTGDSFRYDVLVMLSSLTELHTVLVKKRQRQQRCEGLLPIQHPYPYQCQDHSGVAGIGVNLNICLPLRSSAGPVGRALAWPILASTSLPTNSTSVTSSSKGRSAKLTAMSPPPRFVVAGTVASPSLDLPGSVHERHDLLEIVVETPQAPSFRWNAAPSAETLNCVVLEA</sequence>
<name>A0ABR2HZ24_9PEZI</name>
<dbReference type="EMBL" id="JAPCWZ010000007">
    <property type="protein sequence ID" value="KAK8855337.1"/>
    <property type="molecule type" value="Genomic_DNA"/>
</dbReference>
<proteinExistence type="predicted"/>